<dbReference type="Proteomes" id="UP001150879">
    <property type="component" value="Unassembled WGS sequence"/>
</dbReference>
<sequence length="146" mass="15773">MASNGSVFWFLKISNDSKWSEHVVTARDNHFEHPLGLLVHIFRRADLISPTHSKESSIQSYDREETNGAAGALAIDEDVEIQAALTSQNLLHVKISSPEDGAAVGALATEVTLELAHMGPNTPNEITFFSGSGIRAEDKGKTANFA</sequence>
<dbReference type="EMBL" id="JAPQKP010000001">
    <property type="protein sequence ID" value="KAJ5210785.1"/>
    <property type="molecule type" value="Genomic_DNA"/>
</dbReference>
<gene>
    <name evidence="1" type="ORF">N7472_000924</name>
</gene>
<dbReference type="AlphaFoldDB" id="A0A9W9T6X1"/>
<organism evidence="1 2">
    <name type="scientific">Penicillium cf. griseofulvum</name>
    <dbReference type="NCBI Taxonomy" id="2972120"/>
    <lineage>
        <taxon>Eukaryota</taxon>
        <taxon>Fungi</taxon>
        <taxon>Dikarya</taxon>
        <taxon>Ascomycota</taxon>
        <taxon>Pezizomycotina</taxon>
        <taxon>Eurotiomycetes</taxon>
        <taxon>Eurotiomycetidae</taxon>
        <taxon>Eurotiales</taxon>
        <taxon>Aspergillaceae</taxon>
        <taxon>Penicillium</taxon>
    </lineage>
</organism>
<protein>
    <submittedName>
        <fullName evidence="1">Uncharacterized protein</fullName>
    </submittedName>
</protein>
<reference evidence="1" key="1">
    <citation type="submission" date="2022-11" db="EMBL/GenBank/DDBJ databases">
        <authorList>
            <person name="Petersen C."/>
        </authorList>
    </citation>
    <scope>NUCLEOTIDE SEQUENCE</scope>
    <source>
        <strain evidence="1">IBT 16849</strain>
    </source>
</reference>
<name>A0A9W9T6X1_9EURO</name>
<comment type="caution">
    <text evidence="1">The sequence shown here is derived from an EMBL/GenBank/DDBJ whole genome shotgun (WGS) entry which is preliminary data.</text>
</comment>
<accession>A0A9W9T6X1</accession>
<proteinExistence type="predicted"/>
<evidence type="ECO:0000313" key="1">
    <source>
        <dbReference type="EMBL" id="KAJ5210785.1"/>
    </source>
</evidence>
<reference evidence="1" key="2">
    <citation type="journal article" date="2023" name="IMA Fungus">
        <title>Comparative genomic study of the Penicillium genus elucidates a diverse pangenome and 15 lateral gene transfer events.</title>
        <authorList>
            <person name="Petersen C."/>
            <person name="Sorensen T."/>
            <person name="Nielsen M.R."/>
            <person name="Sondergaard T.E."/>
            <person name="Sorensen J.L."/>
            <person name="Fitzpatrick D.A."/>
            <person name="Frisvad J.C."/>
            <person name="Nielsen K.L."/>
        </authorList>
    </citation>
    <scope>NUCLEOTIDE SEQUENCE</scope>
    <source>
        <strain evidence="1">IBT 16849</strain>
    </source>
</reference>
<keyword evidence="2" id="KW-1185">Reference proteome</keyword>
<evidence type="ECO:0000313" key="2">
    <source>
        <dbReference type="Proteomes" id="UP001150879"/>
    </source>
</evidence>